<sequence>MIDEAGPVGQKFPCSSRRLHLHTAWMSNINSSRRHRRKHGTARGVAVFGTSGFADDSQGLTDLLGRHERLIGWMRAAGLDLEVSAAGLQTVDAMVGTWRDDPIVAPGLTNDVGIFLGDVMVHEISGARWHVWPNGHPVIRLADGKEIDVTAQTSTRVRKGRPHLNAILDQAAAAAKARERTVGGVGRSFG</sequence>
<reference evidence="2" key="1">
    <citation type="journal article" date="2019" name="Int. J. Syst. Evol. Microbiol.">
        <title>The Global Catalogue of Microorganisms (GCM) 10K type strain sequencing project: providing services to taxonomists for standard genome sequencing and annotation.</title>
        <authorList>
            <consortium name="The Broad Institute Genomics Platform"/>
            <consortium name="The Broad Institute Genome Sequencing Center for Infectious Disease"/>
            <person name="Wu L."/>
            <person name="Ma J."/>
        </authorList>
    </citation>
    <scope>NUCLEOTIDE SEQUENCE [LARGE SCALE GENOMIC DNA]</scope>
    <source>
        <strain evidence="2">JCM 16929</strain>
    </source>
</reference>
<proteinExistence type="predicted"/>
<evidence type="ECO:0000313" key="2">
    <source>
        <dbReference type="Proteomes" id="UP001501490"/>
    </source>
</evidence>
<name>A0ABP7AYZ7_9ACTN</name>
<dbReference type="Pfam" id="PF19794">
    <property type="entry name" value="DUF6278"/>
    <property type="match status" value="1"/>
</dbReference>
<keyword evidence="2" id="KW-1185">Reference proteome</keyword>
<organism evidence="1 2">
    <name type="scientific">Microlunatus ginsengisoli</name>
    <dbReference type="NCBI Taxonomy" id="363863"/>
    <lineage>
        <taxon>Bacteria</taxon>
        <taxon>Bacillati</taxon>
        <taxon>Actinomycetota</taxon>
        <taxon>Actinomycetes</taxon>
        <taxon>Propionibacteriales</taxon>
        <taxon>Propionibacteriaceae</taxon>
        <taxon>Microlunatus</taxon>
    </lineage>
</organism>
<dbReference type="Proteomes" id="UP001501490">
    <property type="component" value="Unassembled WGS sequence"/>
</dbReference>
<dbReference type="InterPro" id="IPR046245">
    <property type="entry name" value="DUF6278"/>
</dbReference>
<accession>A0ABP7AYZ7</accession>
<gene>
    <name evidence="1" type="ORF">GCM10022236_52600</name>
</gene>
<evidence type="ECO:0008006" key="3">
    <source>
        <dbReference type="Google" id="ProtNLM"/>
    </source>
</evidence>
<dbReference type="EMBL" id="BAABAB010000056">
    <property type="protein sequence ID" value="GAA3643410.1"/>
    <property type="molecule type" value="Genomic_DNA"/>
</dbReference>
<comment type="caution">
    <text evidence="1">The sequence shown here is derived from an EMBL/GenBank/DDBJ whole genome shotgun (WGS) entry which is preliminary data.</text>
</comment>
<evidence type="ECO:0000313" key="1">
    <source>
        <dbReference type="EMBL" id="GAA3643410.1"/>
    </source>
</evidence>
<protein>
    <recommendedName>
        <fullName evidence="3">DUF3806 domain-containing protein</fullName>
    </recommendedName>
</protein>